<evidence type="ECO:0000313" key="1">
    <source>
        <dbReference type="EMBL" id="OGG76728.1"/>
    </source>
</evidence>
<accession>A0A1F6ESY5</accession>
<reference evidence="1 2" key="1">
    <citation type="journal article" date="2016" name="Nat. Commun.">
        <title>Thousands of microbial genomes shed light on interconnected biogeochemical processes in an aquifer system.</title>
        <authorList>
            <person name="Anantharaman K."/>
            <person name="Brown C.T."/>
            <person name="Hug L.A."/>
            <person name="Sharon I."/>
            <person name="Castelle C.J."/>
            <person name="Probst A.J."/>
            <person name="Thomas B.C."/>
            <person name="Singh A."/>
            <person name="Wilkins M.J."/>
            <person name="Karaoz U."/>
            <person name="Brodie E.L."/>
            <person name="Williams K.H."/>
            <person name="Hubbard S.S."/>
            <person name="Banfield J.F."/>
        </authorList>
    </citation>
    <scope>NUCLEOTIDE SEQUENCE [LARGE SCALE GENOMIC DNA]</scope>
</reference>
<name>A0A1F6ESY5_9BACT</name>
<gene>
    <name evidence="1" type="ORF">A3B35_01595</name>
</gene>
<organism evidence="1 2">
    <name type="scientific">Candidatus Kaiserbacteria bacterium RIFCSPLOWO2_01_FULL_54_24</name>
    <dbReference type="NCBI Taxonomy" id="1798515"/>
    <lineage>
        <taxon>Bacteria</taxon>
        <taxon>Candidatus Kaiseribacteriota</taxon>
    </lineage>
</organism>
<protein>
    <submittedName>
        <fullName evidence="1">Uncharacterized protein</fullName>
    </submittedName>
</protein>
<comment type="caution">
    <text evidence="1">The sequence shown here is derived from an EMBL/GenBank/DDBJ whole genome shotgun (WGS) entry which is preliminary data.</text>
</comment>
<dbReference type="Proteomes" id="UP000177215">
    <property type="component" value="Unassembled WGS sequence"/>
</dbReference>
<proteinExistence type="predicted"/>
<dbReference type="AlphaFoldDB" id="A0A1F6ESY5"/>
<evidence type="ECO:0000313" key="2">
    <source>
        <dbReference type="Proteomes" id="UP000177215"/>
    </source>
</evidence>
<sequence>MAPDDPRAPWLDEHFREHLLDSVEAPTPSILVRENVLVVPGYDSTTPTTRGMLEELGGRAWAAITFGQLLHVLGTIDRRVWYMAYVRRGDDVFGVHAGWMEHGRQTEVRNLHLSSGPLDRPHPWAEGCHVLSK</sequence>
<dbReference type="EMBL" id="MFMC01000043">
    <property type="protein sequence ID" value="OGG76728.1"/>
    <property type="molecule type" value="Genomic_DNA"/>
</dbReference>